<name>A0A481YS41_9VIRU</name>
<organism evidence="1">
    <name type="scientific">Marseillevirus LCMAC101</name>
    <dbReference type="NCBI Taxonomy" id="2506602"/>
    <lineage>
        <taxon>Viruses</taxon>
        <taxon>Varidnaviria</taxon>
        <taxon>Bamfordvirae</taxon>
        <taxon>Nucleocytoviricota</taxon>
        <taxon>Megaviricetes</taxon>
        <taxon>Pimascovirales</taxon>
        <taxon>Pimascovirales incertae sedis</taxon>
        <taxon>Marseilleviridae</taxon>
    </lineage>
</organism>
<proteinExistence type="predicted"/>
<gene>
    <name evidence="1" type="ORF">LCMAC101_04540</name>
</gene>
<accession>A0A481YS41</accession>
<protein>
    <submittedName>
        <fullName evidence="1">Uncharacterized protein</fullName>
    </submittedName>
</protein>
<reference evidence="1" key="1">
    <citation type="journal article" date="2019" name="MBio">
        <title>Virus Genomes from Deep Sea Sediments Expand the Ocean Megavirome and Support Independent Origins of Viral Gigantism.</title>
        <authorList>
            <person name="Backstrom D."/>
            <person name="Yutin N."/>
            <person name="Jorgensen S.L."/>
            <person name="Dharamshi J."/>
            <person name="Homa F."/>
            <person name="Zaremba-Niedwiedzka K."/>
            <person name="Spang A."/>
            <person name="Wolf Y.I."/>
            <person name="Koonin E.V."/>
            <person name="Ettema T.J."/>
        </authorList>
    </citation>
    <scope>NUCLEOTIDE SEQUENCE</scope>
</reference>
<sequence length="340" mass="39282">MEEDKWLSIEIALWSKICEDLKSQDIINLSSTCSTLWEELKKKRAKAIIRLSWKDDYQDICFKTKSPIPEDWLHKKLPLYTRVSSEEKIRVVANTENGYRFEIPTPDEYCITGIECDSLNSLSPNCVFDLCYNGLRVNVVGMNHIAVLQNILGLEKNKIPFPMVKGGIPLPSNDDVRIDITNRDDGNPVGVEITYLLERLKTPNSDPFIIYQYQSMPPTTLDGEKTVEVRFSHYIGYILIHSEPFYDGPVEAVFEFDGGNKRRVLLLPEDKSLRIDNWRVFRLRKMKASSLDKYPLISRDSNFVCIHFLYLEKKTRVDISVISANITIIYDGHLRHPSML</sequence>
<dbReference type="EMBL" id="MK500328">
    <property type="protein sequence ID" value="QBK85859.1"/>
    <property type="molecule type" value="Genomic_DNA"/>
</dbReference>
<evidence type="ECO:0000313" key="1">
    <source>
        <dbReference type="EMBL" id="QBK85859.1"/>
    </source>
</evidence>